<name>A0A3P5XNI1_9BACL</name>
<evidence type="ECO:0000256" key="8">
    <source>
        <dbReference type="ARBA" id="ARBA00023125"/>
    </source>
</evidence>
<evidence type="ECO:0000256" key="2">
    <source>
        <dbReference type="ARBA" id="ARBA00010450"/>
    </source>
</evidence>
<proteinExistence type="inferred from homology"/>
<comment type="subcellular location">
    <subcellularLocation>
        <location evidence="1 11">Cytoplasm</location>
    </subcellularLocation>
</comment>
<dbReference type="NCBIfam" id="NF001399">
    <property type="entry name" value="PRK00283.1"/>
    <property type="match status" value="1"/>
</dbReference>
<dbReference type="NCBIfam" id="NF040815">
    <property type="entry name" value="recomb_XerA_Arch"/>
    <property type="match status" value="1"/>
</dbReference>
<keyword evidence="8 11" id="KW-0238">DNA-binding</keyword>
<comment type="similarity">
    <text evidence="2 11">Belongs to the 'phage' integrase family. XerD subfamily.</text>
</comment>
<evidence type="ECO:0000259" key="12">
    <source>
        <dbReference type="PROSITE" id="PS51898"/>
    </source>
</evidence>
<keyword evidence="10 11" id="KW-0131">Cell cycle</keyword>
<dbReference type="Gene3D" id="1.10.443.10">
    <property type="entry name" value="Intergrase catalytic core"/>
    <property type="match status" value="1"/>
</dbReference>
<reference evidence="14 15" key="1">
    <citation type="submission" date="2018-11" db="EMBL/GenBank/DDBJ databases">
        <authorList>
            <person name="Criscuolo A."/>
        </authorList>
    </citation>
    <scope>NUCLEOTIDE SEQUENCE [LARGE SCALE GENOMIC DNA]</scope>
    <source>
        <strain evidence="14">ATB-66</strain>
    </source>
</reference>
<evidence type="ECO:0000256" key="7">
    <source>
        <dbReference type="ARBA" id="ARBA00022908"/>
    </source>
</evidence>
<dbReference type="GO" id="GO:0005737">
    <property type="term" value="C:cytoplasm"/>
    <property type="evidence" value="ECO:0007669"/>
    <property type="project" value="UniProtKB-SubCell"/>
</dbReference>
<evidence type="ECO:0000256" key="5">
    <source>
        <dbReference type="ARBA" id="ARBA00022618"/>
    </source>
</evidence>
<dbReference type="SUPFAM" id="SSF56349">
    <property type="entry name" value="DNA breaking-rejoining enzymes"/>
    <property type="match status" value="1"/>
</dbReference>
<evidence type="ECO:0000256" key="9">
    <source>
        <dbReference type="ARBA" id="ARBA00023172"/>
    </source>
</evidence>
<comment type="subunit">
    <text evidence="11">Forms a cyclic heterotetrameric complex composed of two molecules of XerC and two molecules of XerD.</text>
</comment>
<keyword evidence="7 11" id="KW-0229">DNA integration</keyword>
<dbReference type="HAMAP" id="MF_01808">
    <property type="entry name" value="Recomb_XerC_XerD"/>
    <property type="match status" value="1"/>
</dbReference>
<dbReference type="CDD" id="cd00798">
    <property type="entry name" value="INT_XerDC_C"/>
    <property type="match status" value="1"/>
</dbReference>
<dbReference type="Proteomes" id="UP000270468">
    <property type="component" value="Unassembled WGS sequence"/>
</dbReference>
<evidence type="ECO:0000256" key="6">
    <source>
        <dbReference type="ARBA" id="ARBA00022829"/>
    </source>
</evidence>
<dbReference type="InterPro" id="IPR013762">
    <property type="entry name" value="Integrase-like_cat_sf"/>
</dbReference>
<dbReference type="InterPro" id="IPR002104">
    <property type="entry name" value="Integrase_catalytic"/>
</dbReference>
<dbReference type="GO" id="GO:0009037">
    <property type="term" value="F:tyrosine-based site-specific recombinase activity"/>
    <property type="evidence" value="ECO:0007669"/>
    <property type="project" value="UniProtKB-UniRule"/>
</dbReference>
<organism evidence="14 15">
    <name type="scientific">Filibacter tadaridae</name>
    <dbReference type="NCBI Taxonomy" id="2483811"/>
    <lineage>
        <taxon>Bacteria</taxon>
        <taxon>Bacillati</taxon>
        <taxon>Bacillota</taxon>
        <taxon>Bacilli</taxon>
        <taxon>Bacillales</taxon>
        <taxon>Caryophanaceae</taxon>
        <taxon>Filibacter</taxon>
    </lineage>
</organism>
<dbReference type="Pfam" id="PF00589">
    <property type="entry name" value="Phage_integrase"/>
    <property type="match status" value="1"/>
</dbReference>
<keyword evidence="15" id="KW-1185">Reference proteome</keyword>
<comment type="function">
    <text evidence="11">Site-specific tyrosine recombinase, which acts by catalyzing the cutting and rejoining of the recombining DNA molecules. The XerC-XerD complex is essential to convert dimers of the bacterial chromosome into monomers to permit their segregation at cell division. It also contributes to the segregational stability of plasmids.</text>
</comment>
<dbReference type="EMBL" id="UXAV01000042">
    <property type="protein sequence ID" value="VDC29370.1"/>
    <property type="molecule type" value="Genomic_DNA"/>
</dbReference>
<dbReference type="GO" id="GO:0003677">
    <property type="term" value="F:DNA binding"/>
    <property type="evidence" value="ECO:0007669"/>
    <property type="project" value="UniProtKB-UniRule"/>
</dbReference>
<evidence type="ECO:0000256" key="4">
    <source>
        <dbReference type="ARBA" id="ARBA00022490"/>
    </source>
</evidence>
<feature type="active site" evidence="11">
    <location>
        <position position="254"/>
    </location>
</feature>
<feature type="active site" description="O-(3'-phospho-DNA)-tyrosine intermediate" evidence="11">
    <location>
        <position position="286"/>
    </location>
</feature>
<dbReference type="Gene3D" id="1.10.150.130">
    <property type="match status" value="1"/>
</dbReference>
<evidence type="ECO:0000256" key="3">
    <source>
        <dbReference type="ARBA" id="ARBA00015810"/>
    </source>
</evidence>
<dbReference type="InterPro" id="IPR044068">
    <property type="entry name" value="CB"/>
</dbReference>
<keyword evidence="4 11" id="KW-0963">Cytoplasm</keyword>
<protein>
    <recommendedName>
        <fullName evidence="3 11">Tyrosine recombinase XerD</fullName>
    </recommendedName>
</protein>
<dbReference type="PROSITE" id="PS51900">
    <property type="entry name" value="CB"/>
    <property type="match status" value="1"/>
</dbReference>
<dbReference type="NCBIfam" id="TIGR02225">
    <property type="entry name" value="recomb_XerD"/>
    <property type="match status" value="1"/>
</dbReference>
<keyword evidence="9 11" id="KW-0233">DNA recombination</keyword>
<dbReference type="InterPro" id="IPR011932">
    <property type="entry name" value="Recomb_XerD"/>
</dbReference>
<sequence>MPCAHHMKDARFALEDYIHFLKVERQLSVNTVASYERDLNEYIGHMEKMGYETIDAIDRSAILDHINYLREGGKSARTVSRHISSIRSLHRFLLRDKVTTGDPTVHIDLPKLEQKLPRVLTMPEVDRLIDTPNHAKPQGVRDRALLEILYGTGMRVSELIGLNMDDIHLSMGFVRVFGKGGKERIIPLGGEAIKSCLRYIEEARPVFIAKQKGAVALFVNMRGTRLTRQGCWKLLKSHALKAGIQKELTPHILRHSFATHLIENGADLRAVQEMLGHVDISTTQIYTHVSRSRLKEVYVKFHPRA</sequence>
<dbReference type="InterPro" id="IPR010998">
    <property type="entry name" value="Integrase_recombinase_N"/>
</dbReference>
<keyword evidence="5 11" id="KW-0132">Cell division</keyword>
<dbReference type="GO" id="GO:0051301">
    <property type="term" value="P:cell division"/>
    <property type="evidence" value="ECO:0007669"/>
    <property type="project" value="UniProtKB-KW"/>
</dbReference>
<dbReference type="HAMAP" id="MF_01807">
    <property type="entry name" value="Recomb_XerD"/>
    <property type="match status" value="1"/>
</dbReference>
<dbReference type="InterPro" id="IPR004107">
    <property type="entry name" value="Integrase_SAM-like_N"/>
</dbReference>
<feature type="domain" description="Core-binding (CB)" evidence="13">
    <location>
        <begin position="8"/>
        <end position="94"/>
    </location>
</feature>
<evidence type="ECO:0000313" key="15">
    <source>
        <dbReference type="Proteomes" id="UP000270468"/>
    </source>
</evidence>
<dbReference type="InterPro" id="IPR023009">
    <property type="entry name" value="Tyrosine_recombinase_XerC/XerD"/>
</dbReference>
<evidence type="ECO:0000259" key="13">
    <source>
        <dbReference type="PROSITE" id="PS51900"/>
    </source>
</evidence>
<feature type="active site" evidence="11">
    <location>
        <position position="251"/>
    </location>
</feature>
<dbReference type="PANTHER" id="PTHR30349">
    <property type="entry name" value="PHAGE INTEGRASE-RELATED"/>
    <property type="match status" value="1"/>
</dbReference>
<evidence type="ECO:0000256" key="1">
    <source>
        <dbReference type="ARBA" id="ARBA00004496"/>
    </source>
</evidence>
<accession>A0A3P5XNI1</accession>
<dbReference type="InterPro" id="IPR050090">
    <property type="entry name" value="Tyrosine_recombinase_XerCD"/>
</dbReference>
<evidence type="ECO:0000256" key="10">
    <source>
        <dbReference type="ARBA" id="ARBA00023306"/>
    </source>
</evidence>
<dbReference type="GO" id="GO:0006313">
    <property type="term" value="P:DNA transposition"/>
    <property type="evidence" value="ECO:0007669"/>
    <property type="project" value="UniProtKB-UniRule"/>
</dbReference>
<feature type="active site" evidence="11">
    <location>
        <position position="277"/>
    </location>
</feature>
<feature type="active site" evidence="11">
    <location>
        <position position="155"/>
    </location>
</feature>
<keyword evidence="6 11" id="KW-0159">Chromosome partition</keyword>
<evidence type="ECO:0000256" key="11">
    <source>
        <dbReference type="HAMAP-Rule" id="MF_01807"/>
    </source>
</evidence>
<dbReference type="InterPro" id="IPR011010">
    <property type="entry name" value="DNA_brk_join_enz"/>
</dbReference>
<dbReference type="Pfam" id="PF02899">
    <property type="entry name" value="Phage_int_SAM_1"/>
    <property type="match status" value="1"/>
</dbReference>
<feature type="domain" description="Tyr recombinase" evidence="12">
    <location>
        <begin position="115"/>
        <end position="299"/>
    </location>
</feature>
<dbReference type="PANTHER" id="PTHR30349:SF81">
    <property type="entry name" value="TYROSINE RECOMBINASE XERC"/>
    <property type="match status" value="1"/>
</dbReference>
<gene>
    <name evidence="11 14" type="primary">xerD</name>
    <name evidence="14" type="ORF">FILTAD_02069</name>
</gene>
<dbReference type="AlphaFoldDB" id="A0A3P5XNI1"/>
<feature type="active site" evidence="11">
    <location>
        <position position="179"/>
    </location>
</feature>
<dbReference type="GO" id="GO:0007059">
    <property type="term" value="P:chromosome segregation"/>
    <property type="evidence" value="ECO:0007669"/>
    <property type="project" value="UniProtKB-UniRule"/>
</dbReference>
<dbReference type="PROSITE" id="PS51898">
    <property type="entry name" value="TYR_RECOMBINASE"/>
    <property type="match status" value="1"/>
</dbReference>
<evidence type="ECO:0000313" key="14">
    <source>
        <dbReference type="EMBL" id="VDC29370.1"/>
    </source>
</evidence>